<dbReference type="EMBL" id="GEDG01019001">
    <property type="protein sequence ID" value="JAP20309.1"/>
    <property type="molecule type" value="Transcribed_RNA"/>
</dbReference>
<name>A0A0V0HIR7_SOLCH</name>
<reference evidence="2" key="1">
    <citation type="submission" date="2015-12" db="EMBL/GenBank/DDBJ databases">
        <title>Gene expression during late stages of embryo sac development: a critical building block for successful pollen-pistil interactions.</title>
        <authorList>
            <person name="Liu Y."/>
            <person name="Joly V."/>
            <person name="Sabar M."/>
            <person name="Matton D.P."/>
        </authorList>
    </citation>
    <scope>NUCLEOTIDE SEQUENCE</scope>
</reference>
<feature type="signal peptide" evidence="1">
    <location>
        <begin position="1"/>
        <end position="20"/>
    </location>
</feature>
<proteinExistence type="predicted"/>
<keyword evidence="1" id="KW-0732">Signal</keyword>
<organism evidence="2">
    <name type="scientific">Solanum chacoense</name>
    <name type="common">Chaco potato</name>
    <dbReference type="NCBI Taxonomy" id="4108"/>
    <lineage>
        <taxon>Eukaryota</taxon>
        <taxon>Viridiplantae</taxon>
        <taxon>Streptophyta</taxon>
        <taxon>Embryophyta</taxon>
        <taxon>Tracheophyta</taxon>
        <taxon>Spermatophyta</taxon>
        <taxon>Magnoliopsida</taxon>
        <taxon>eudicotyledons</taxon>
        <taxon>Gunneridae</taxon>
        <taxon>Pentapetalae</taxon>
        <taxon>asterids</taxon>
        <taxon>lamiids</taxon>
        <taxon>Solanales</taxon>
        <taxon>Solanaceae</taxon>
        <taxon>Solanoideae</taxon>
        <taxon>Solaneae</taxon>
        <taxon>Solanum</taxon>
    </lineage>
</organism>
<sequence length="73" mass="8413">MPFILLFLFFCWEEGPCTLSDHPGRVLFHCGALYTPCHQLFLSKSLLLNSYLYFLEIRFKFILHATIQVAGGS</sequence>
<evidence type="ECO:0000313" key="2">
    <source>
        <dbReference type="EMBL" id="JAP20309.1"/>
    </source>
</evidence>
<dbReference type="AlphaFoldDB" id="A0A0V0HIR7"/>
<evidence type="ECO:0000256" key="1">
    <source>
        <dbReference type="SAM" id="SignalP"/>
    </source>
</evidence>
<accession>A0A0V0HIR7</accession>
<feature type="chain" id="PRO_5006865971" evidence="1">
    <location>
        <begin position="21"/>
        <end position="73"/>
    </location>
</feature>
<protein>
    <submittedName>
        <fullName evidence="2">Putative ovule protein</fullName>
    </submittedName>
</protein>